<comment type="caution">
    <text evidence="2">The sequence shown here is derived from an EMBL/GenBank/DDBJ whole genome shotgun (WGS) entry which is preliminary data.</text>
</comment>
<reference evidence="2 3" key="1">
    <citation type="submission" date="2017-03" db="EMBL/GenBank/DDBJ databases">
        <title>Genome sequence of Sphingomonas mucosissima DSM 17494.</title>
        <authorList>
            <person name="Poehlein A."/>
            <person name="Wuebbeler J.H."/>
            <person name="Steinbuechel A."/>
            <person name="Daniel R."/>
        </authorList>
    </citation>
    <scope>NUCLEOTIDE SEQUENCE [LARGE SCALE GENOMIC DNA]</scope>
    <source>
        <strain evidence="2 3">DSM 17494</strain>
    </source>
</reference>
<dbReference type="InterPro" id="IPR018673">
    <property type="entry name" value="DUF2141"/>
</dbReference>
<sequence>MNDFRRFASTGALFLICAGAPAAAMPQVPLGTDRDACARGDGPAFLVRIAGLKDRAGRMKVELYPATEADFLRPDADLLKEGKTFRRVWADVPAQGPVAMCIRAPAPGSYALIFTHQRKGIRKFDIWVDGVGVPGSTKIGRSKPRMEEARVAAGRGITTSEINVQYLRGLGGFATAREN</sequence>
<evidence type="ECO:0000256" key="1">
    <source>
        <dbReference type="SAM" id="SignalP"/>
    </source>
</evidence>
<dbReference type="AlphaFoldDB" id="A0A245ZFF0"/>
<dbReference type="EMBL" id="NBBJ01000005">
    <property type="protein sequence ID" value="OWK28477.1"/>
    <property type="molecule type" value="Genomic_DNA"/>
</dbReference>
<keyword evidence="3" id="KW-1185">Reference proteome</keyword>
<gene>
    <name evidence="2" type="ORF">SPMU_27370</name>
</gene>
<organism evidence="2 3">
    <name type="scientific">Sphingomonas mucosissima</name>
    <dbReference type="NCBI Taxonomy" id="370959"/>
    <lineage>
        <taxon>Bacteria</taxon>
        <taxon>Pseudomonadati</taxon>
        <taxon>Pseudomonadota</taxon>
        <taxon>Alphaproteobacteria</taxon>
        <taxon>Sphingomonadales</taxon>
        <taxon>Sphingomonadaceae</taxon>
        <taxon>Sphingomonas</taxon>
    </lineage>
</organism>
<evidence type="ECO:0000313" key="3">
    <source>
        <dbReference type="Proteomes" id="UP000197783"/>
    </source>
</evidence>
<feature type="signal peptide" evidence="1">
    <location>
        <begin position="1"/>
        <end position="24"/>
    </location>
</feature>
<name>A0A245ZFF0_9SPHN</name>
<dbReference type="Pfam" id="PF09912">
    <property type="entry name" value="DUF2141"/>
    <property type="match status" value="1"/>
</dbReference>
<keyword evidence="1" id="KW-0732">Signal</keyword>
<protein>
    <recommendedName>
        <fullName evidence="4">DUF2141 domain-containing protein</fullName>
    </recommendedName>
</protein>
<evidence type="ECO:0000313" key="2">
    <source>
        <dbReference type="EMBL" id="OWK28477.1"/>
    </source>
</evidence>
<evidence type="ECO:0008006" key="4">
    <source>
        <dbReference type="Google" id="ProtNLM"/>
    </source>
</evidence>
<dbReference type="Proteomes" id="UP000197783">
    <property type="component" value="Unassembled WGS sequence"/>
</dbReference>
<proteinExistence type="predicted"/>
<feature type="chain" id="PRO_5012490072" description="DUF2141 domain-containing protein" evidence="1">
    <location>
        <begin position="25"/>
        <end position="179"/>
    </location>
</feature>
<accession>A0A245ZFF0</accession>
<dbReference type="RefSeq" id="WP_245833326.1">
    <property type="nucleotide sequence ID" value="NZ_NBBJ01000005.1"/>
</dbReference>